<evidence type="ECO:0000259" key="8">
    <source>
        <dbReference type="PROSITE" id="PS50847"/>
    </source>
</evidence>
<evidence type="ECO:0000256" key="2">
    <source>
        <dbReference type="ARBA" id="ARBA00022525"/>
    </source>
</evidence>
<evidence type="ECO:0000256" key="3">
    <source>
        <dbReference type="ARBA" id="ARBA00022729"/>
    </source>
</evidence>
<dbReference type="PANTHER" id="PTHR43143">
    <property type="entry name" value="METALLOPHOSPHOESTERASE, CALCINEURIN SUPERFAMILY"/>
    <property type="match status" value="1"/>
</dbReference>
<dbReference type="EMBL" id="FNJN01000001">
    <property type="protein sequence ID" value="SDO62807.1"/>
    <property type="molecule type" value="Genomic_DNA"/>
</dbReference>
<dbReference type="InterPro" id="IPR029052">
    <property type="entry name" value="Metallo-depent_PP-like"/>
</dbReference>
<keyword evidence="6" id="KW-0472">Membrane</keyword>
<evidence type="ECO:0000256" key="5">
    <source>
        <dbReference type="SAM" id="MobiDB-lite"/>
    </source>
</evidence>
<dbReference type="InterPro" id="IPR013320">
    <property type="entry name" value="ConA-like_dom_sf"/>
</dbReference>
<keyword evidence="3 7" id="KW-0732">Signal</keyword>
<dbReference type="PROSITE" id="PS50847">
    <property type="entry name" value="GRAM_POS_ANCHORING"/>
    <property type="match status" value="1"/>
</dbReference>
<feature type="domain" description="Gram-positive cocci surface proteins LPxTG" evidence="8">
    <location>
        <begin position="938"/>
        <end position="972"/>
    </location>
</feature>
<dbReference type="InterPro" id="IPR019931">
    <property type="entry name" value="LPXTG_anchor"/>
</dbReference>
<keyword evidence="1" id="KW-0134">Cell wall</keyword>
<evidence type="ECO:0000256" key="4">
    <source>
        <dbReference type="ARBA" id="ARBA00023088"/>
    </source>
</evidence>
<gene>
    <name evidence="9" type="ORF">SAMN04487788_0340</name>
</gene>
<feature type="chain" id="PRO_5010288900" evidence="7">
    <location>
        <begin position="37"/>
        <end position="972"/>
    </location>
</feature>
<dbReference type="SUPFAM" id="SSF49899">
    <property type="entry name" value="Concanavalin A-like lectins/glucanases"/>
    <property type="match status" value="1"/>
</dbReference>
<proteinExistence type="predicted"/>
<accession>A0A1H0L3L1</accession>
<dbReference type="Gene3D" id="2.60.120.200">
    <property type="match status" value="1"/>
</dbReference>
<dbReference type="RefSeq" id="WP_074694198.1">
    <property type="nucleotide sequence ID" value="NZ_FNJN01000001.1"/>
</dbReference>
<keyword evidence="6" id="KW-0812">Transmembrane</keyword>
<dbReference type="Pfam" id="PF13385">
    <property type="entry name" value="Laminin_G_3"/>
    <property type="match status" value="1"/>
</dbReference>
<reference evidence="9 10" key="1">
    <citation type="submission" date="2016-10" db="EMBL/GenBank/DDBJ databases">
        <authorList>
            <person name="de Groot N.N."/>
        </authorList>
    </citation>
    <scope>NUCLEOTIDE SEQUENCE [LARGE SCALE GENOMIC DNA]</scope>
    <source>
        <strain evidence="9 10">StLB037</strain>
    </source>
</reference>
<evidence type="ECO:0000313" key="10">
    <source>
        <dbReference type="Proteomes" id="UP000186456"/>
    </source>
</evidence>
<dbReference type="AlphaFoldDB" id="A0A1H0L3L1"/>
<dbReference type="GO" id="GO:0016787">
    <property type="term" value="F:hydrolase activity"/>
    <property type="evidence" value="ECO:0007669"/>
    <property type="project" value="InterPro"/>
</dbReference>
<feature type="region of interest" description="Disordered" evidence="5">
    <location>
        <begin position="39"/>
        <end position="86"/>
    </location>
</feature>
<evidence type="ECO:0000313" key="9">
    <source>
        <dbReference type="EMBL" id="SDO62807.1"/>
    </source>
</evidence>
<dbReference type="Pfam" id="PF00149">
    <property type="entry name" value="Metallophos"/>
    <property type="match status" value="1"/>
</dbReference>
<dbReference type="InterPro" id="IPR051918">
    <property type="entry name" value="STPP_CPPED1"/>
</dbReference>
<dbReference type="InterPro" id="IPR004843">
    <property type="entry name" value="Calcineurin-like_PHP"/>
</dbReference>
<organism evidence="9 10">
    <name type="scientific">Microbacterium testaceum (strain StLB037)</name>
    <dbReference type="NCBI Taxonomy" id="979556"/>
    <lineage>
        <taxon>Bacteria</taxon>
        <taxon>Bacillati</taxon>
        <taxon>Actinomycetota</taxon>
        <taxon>Actinomycetes</taxon>
        <taxon>Micrococcales</taxon>
        <taxon>Microbacteriaceae</taxon>
        <taxon>Microbacterium</taxon>
    </lineage>
</organism>
<dbReference type="NCBIfam" id="TIGR01167">
    <property type="entry name" value="LPXTG_anchor"/>
    <property type="match status" value="1"/>
</dbReference>
<evidence type="ECO:0000256" key="7">
    <source>
        <dbReference type="SAM" id="SignalP"/>
    </source>
</evidence>
<feature type="signal peptide" evidence="7">
    <location>
        <begin position="1"/>
        <end position="36"/>
    </location>
</feature>
<feature type="transmembrane region" description="Helical" evidence="6">
    <location>
        <begin position="938"/>
        <end position="965"/>
    </location>
</feature>
<protein>
    <submittedName>
        <fullName evidence="9">LPXTG-motif cell wall anchor domain-containing protein</fullName>
    </submittedName>
</protein>
<keyword evidence="2" id="KW-0964">Secreted</keyword>
<name>A0A1H0L3L1_MICTS</name>
<keyword evidence="4" id="KW-0572">Peptidoglycan-anchor</keyword>
<evidence type="ECO:0000256" key="6">
    <source>
        <dbReference type="SAM" id="Phobius"/>
    </source>
</evidence>
<keyword evidence="6" id="KW-1133">Transmembrane helix</keyword>
<dbReference type="SUPFAM" id="SSF56300">
    <property type="entry name" value="Metallo-dependent phosphatases"/>
    <property type="match status" value="1"/>
</dbReference>
<evidence type="ECO:0000256" key="1">
    <source>
        <dbReference type="ARBA" id="ARBA00022512"/>
    </source>
</evidence>
<dbReference type="Gene3D" id="3.60.21.10">
    <property type="match status" value="1"/>
</dbReference>
<sequence>MFPRLRRSVRGLSAGLVVGALAVSSLAFGGASIAVAASGTSTGTTSGTNPSDTVSSAPTTASTTSTTGTTGSAATGSAASGTSSATGRSSFLLPVLPDTQFYSRYSASQFVPQYGTNPFEVQTQWVVDNKKALNIPFTMQLGDVVDQQGKSDQWSAASKAMKILEDGKVPYSVIPGNHDVADQGARSSEGNASNYLAAFGASTLQRQGGSTLLGTFQNGYSSAYRFSAEGHDWVVLSLGWNASDDTFAWAQGILDANKGVPVILSSHAIIGVDQDQVSPTSWWYGDLLWEKLIRKNDQIVLTLNGHFHGATMRTLTNDFGHPVHEVLTDYQMAADGGNGIMTLFEFDLSGGSIDVSTISPWVGKKHANSRTSTDAPVLTGTWQQFSLAMDFGSRFGWGAPSAAQADGPDLTAAAKAIVSQGWTGSSTGEKLVAAGDASDYFAVPGTVAHWRFGDVKEGVLDENTVVPDIAGSSPMYRLPLDQTDAPDELDDVAVTHKNVPFYSADPGAVCFSDVHRNSTGPDNLAFLTTEYGAQATSAHLSAESGYTLETFLQMDANWTEAANRWGAAISRGGARNWIGINDTSDEGAGAAWLGISNLREYQFSAADTVSKNSYTLWSGEIMPGSWHHVAIVNDPAAGTVIMYVDGVPVLRNASGVGGMMAADLMPWVIGASLWNTEPEHGWYGCVGETRIVDHALQREQFLFRRADLDATAAAFAVTTPLSGVQASNATVSALEGRGVAGAQVTVRVDGADAGRAAVGADGTWRLALKTPIAGVGAHAVSFAQSIGTRAGSALEMTVTMGVDAAWSPDGEQLAAGKDGAITVTPSTFRAGDTVSVNVPAGLDGKALYGFLFSQPTGLGTATVANRSISLVVPASVAPGEHRLAVYTATGELLGWARVTVAPPVAAVDPGDGAGGSATGGVATSNAGSQLGNARRGDLAATGVASGALAALSGAALLLAGLGLVLRRRRRHA</sequence>
<dbReference type="Proteomes" id="UP000186456">
    <property type="component" value="Unassembled WGS sequence"/>
</dbReference>
<dbReference type="PANTHER" id="PTHR43143:SF5">
    <property type="entry name" value="SECRETED PROTEIN"/>
    <property type="match status" value="1"/>
</dbReference>